<evidence type="ECO:0000256" key="4">
    <source>
        <dbReference type="ARBA" id="ARBA00022989"/>
    </source>
</evidence>
<dbReference type="GO" id="GO:0003865">
    <property type="term" value="F:3-oxo-5-alpha-steroid 4-dehydrogenase activity"/>
    <property type="evidence" value="ECO:0007669"/>
    <property type="project" value="TreeGrafter"/>
</dbReference>
<dbReference type="InterPro" id="IPR001104">
    <property type="entry name" value="3-oxo-5_a-steroid_4-DH_C"/>
</dbReference>
<dbReference type="AlphaFoldDB" id="T1GBQ6"/>
<dbReference type="GO" id="GO:0016095">
    <property type="term" value="P:polyprenol catabolic process"/>
    <property type="evidence" value="ECO:0007669"/>
    <property type="project" value="UniProtKB-UniRule"/>
</dbReference>
<keyword evidence="3 9" id="KW-0812">Transmembrane</keyword>
<dbReference type="GO" id="GO:0160198">
    <property type="term" value="F:polyprenal reductase activity"/>
    <property type="evidence" value="ECO:0007669"/>
    <property type="project" value="UniProtKB-EC"/>
</dbReference>
<comment type="function">
    <text evidence="9">Plays a key role in early steps of protein N-linked glycosylation by being involved in the conversion of polyprenol into dolichol. Acts as a polyprenal reductase that mediates the reduction of polyprenal into dolichal in a NADP-dependent mechanism. Dolichols are required for the synthesis of dolichol-linked monosaccharides and the oligosaccharide precursor used for N-glycosylation.</text>
</comment>
<evidence type="ECO:0000256" key="7">
    <source>
        <dbReference type="ARBA" id="ARBA00047186"/>
    </source>
</evidence>
<evidence type="ECO:0000256" key="3">
    <source>
        <dbReference type="ARBA" id="ARBA00022692"/>
    </source>
</evidence>
<protein>
    <recommendedName>
        <fullName evidence="7 9">Polyprenal reductase</fullName>
        <ecNumber evidence="2 9">1.3.1.94</ecNumber>
    </recommendedName>
</protein>
<evidence type="ECO:0000313" key="12">
    <source>
        <dbReference type="Proteomes" id="UP000015102"/>
    </source>
</evidence>
<dbReference type="PROSITE" id="PS50244">
    <property type="entry name" value="S5A_REDUCTASE"/>
    <property type="match status" value="1"/>
</dbReference>
<keyword evidence="9" id="KW-0521">NADP</keyword>
<feature type="transmembrane region" description="Helical" evidence="9">
    <location>
        <begin position="74"/>
        <end position="94"/>
    </location>
</feature>
<keyword evidence="4 9" id="KW-1133">Transmembrane helix</keyword>
<keyword evidence="9" id="KW-0560">Oxidoreductase</keyword>
<dbReference type="Pfam" id="PF02544">
    <property type="entry name" value="Steroid_dh"/>
    <property type="match status" value="1"/>
</dbReference>
<accession>T1GBQ6</accession>
<proteinExistence type="inferred from homology"/>
<comment type="caution">
    <text evidence="9">Lacks conserved residue(s) required for the propagation of feature annotation.</text>
</comment>
<reference evidence="11" key="2">
    <citation type="submission" date="2015-06" db="UniProtKB">
        <authorList>
            <consortium name="EnsemblMetazoa"/>
        </authorList>
    </citation>
    <scope>IDENTIFICATION</scope>
</reference>
<evidence type="ECO:0000256" key="2">
    <source>
        <dbReference type="ARBA" id="ARBA00012522"/>
    </source>
</evidence>
<dbReference type="PANTHER" id="PTHR14624:SF0">
    <property type="entry name" value="POLYPRENOL REDUCTASE"/>
    <property type="match status" value="1"/>
</dbReference>
<dbReference type="HOGENOM" id="CLU_1375274_0_0_1"/>
<feature type="transmembrane region" description="Helical" evidence="9">
    <location>
        <begin position="164"/>
        <end position="187"/>
    </location>
</feature>
<dbReference type="STRING" id="36166.T1GBQ6"/>
<dbReference type="UniPathway" id="UPA00378"/>
<dbReference type="Proteomes" id="UP000015102">
    <property type="component" value="Unassembled WGS sequence"/>
</dbReference>
<evidence type="ECO:0000256" key="1">
    <source>
        <dbReference type="ARBA" id="ARBA00004127"/>
    </source>
</evidence>
<dbReference type="InterPro" id="IPR039698">
    <property type="entry name" value="Dfg10/SRD5A3"/>
</dbReference>
<reference evidence="12" key="1">
    <citation type="submission" date="2013-02" db="EMBL/GenBank/DDBJ databases">
        <authorList>
            <person name="Hughes D."/>
        </authorList>
    </citation>
    <scope>NUCLEOTIDE SEQUENCE</scope>
    <source>
        <strain>Durham</strain>
        <strain evidence="12">NC isolate 2 -- Noor lab</strain>
    </source>
</reference>
<keyword evidence="9" id="KW-0256">Endoplasmic reticulum</keyword>
<feature type="domain" description="3-oxo-5-alpha-steroid 4-dehydrogenase C-terminal" evidence="10">
    <location>
        <begin position="120"/>
        <end position="195"/>
    </location>
</feature>
<dbReference type="GO" id="GO:0102389">
    <property type="term" value="F:polyprenol reductase activity"/>
    <property type="evidence" value="ECO:0007669"/>
    <property type="project" value="UniProtKB-UniRule"/>
</dbReference>
<keyword evidence="12" id="KW-1185">Reference proteome</keyword>
<dbReference type="PANTHER" id="PTHR14624">
    <property type="entry name" value="DFG10 PROTEIN"/>
    <property type="match status" value="1"/>
</dbReference>
<dbReference type="EMBL" id="CAQQ02128611">
    <property type="status" value="NOT_ANNOTATED_CDS"/>
    <property type="molecule type" value="Genomic_DNA"/>
</dbReference>
<evidence type="ECO:0000256" key="6">
    <source>
        <dbReference type="ARBA" id="ARBA00046320"/>
    </source>
</evidence>
<keyword evidence="5 9" id="KW-0472">Membrane</keyword>
<comment type="catalytic activity">
    <reaction evidence="8 9">
        <text>a di-trans,poly-cis-dolichal + NADP(+) = a di-trans,poly-cis-polyprenal + NADPH + H(+)</text>
        <dbReference type="Rhea" id="RHEA:80727"/>
        <dbReference type="Rhea" id="RHEA-COMP:19536"/>
        <dbReference type="Rhea" id="RHEA-COMP:19537"/>
        <dbReference type="ChEBI" id="CHEBI:15378"/>
        <dbReference type="ChEBI" id="CHEBI:57783"/>
        <dbReference type="ChEBI" id="CHEBI:58349"/>
        <dbReference type="ChEBI" id="CHEBI:231623"/>
        <dbReference type="ChEBI" id="CHEBI:231637"/>
        <dbReference type="EC" id="1.3.1.94"/>
    </reaction>
    <physiologicalReaction direction="right-to-left" evidence="8 9">
        <dbReference type="Rhea" id="RHEA:80729"/>
    </physiologicalReaction>
</comment>
<evidence type="ECO:0000256" key="8">
    <source>
        <dbReference type="ARBA" id="ARBA00049427"/>
    </source>
</evidence>
<evidence type="ECO:0000256" key="9">
    <source>
        <dbReference type="RuleBase" id="RU367081"/>
    </source>
</evidence>
<dbReference type="GO" id="GO:0005789">
    <property type="term" value="C:endoplasmic reticulum membrane"/>
    <property type="evidence" value="ECO:0007669"/>
    <property type="project" value="UniProtKB-SubCell"/>
</dbReference>
<sequence>MLALIESLHINLVDFMFINFSMMIVFAGALMNFLEPHLPQFITQSFRYGKHESKGEKNPLVCLLEVPKSWFKHFYVFALGWSALALYLTVKGIIFRTSAPEFVLRTHGQDFSFRNLRMGQIICCILFHLVWREQYKSNMIFVNLRKDKSGKQVTEDHLIPSGRLFHLITSPHFLCEILMYVLIFCIIPQSSSWMYCTIW</sequence>
<dbReference type="EMBL" id="CAQQ02128612">
    <property type="status" value="NOT_ANNOTATED_CDS"/>
    <property type="molecule type" value="Genomic_DNA"/>
</dbReference>
<name>T1GBQ6_MEGSC</name>
<organism evidence="11 12">
    <name type="scientific">Megaselia scalaris</name>
    <name type="common">Humpbacked fly</name>
    <name type="synonym">Phora scalaris</name>
    <dbReference type="NCBI Taxonomy" id="36166"/>
    <lineage>
        <taxon>Eukaryota</taxon>
        <taxon>Metazoa</taxon>
        <taxon>Ecdysozoa</taxon>
        <taxon>Arthropoda</taxon>
        <taxon>Hexapoda</taxon>
        <taxon>Insecta</taxon>
        <taxon>Pterygota</taxon>
        <taxon>Neoptera</taxon>
        <taxon>Endopterygota</taxon>
        <taxon>Diptera</taxon>
        <taxon>Brachycera</taxon>
        <taxon>Muscomorpha</taxon>
        <taxon>Platypezoidea</taxon>
        <taxon>Phoridae</taxon>
        <taxon>Megaseliini</taxon>
        <taxon>Megaselia</taxon>
    </lineage>
</organism>
<evidence type="ECO:0000313" key="11">
    <source>
        <dbReference type="EnsemblMetazoa" id="MESCA000693-PA"/>
    </source>
</evidence>
<evidence type="ECO:0000259" key="10">
    <source>
        <dbReference type="Pfam" id="PF02544"/>
    </source>
</evidence>
<dbReference type="EC" id="1.3.1.94" evidence="2 9"/>
<comment type="pathway">
    <text evidence="9">Protein modification; protein glycosylation.</text>
</comment>
<dbReference type="GO" id="GO:0006488">
    <property type="term" value="P:dolichol-linked oligosaccharide biosynthetic process"/>
    <property type="evidence" value="ECO:0007669"/>
    <property type="project" value="UniProtKB-UniRule"/>
</dbReference>
<feature type="transmembrane region" description="Helical" evidence="9">
    <location>
        <begin position="12"/>
        <end position="34"/>
    </location>
</feature>
<dbReference type="EnsemblMetazoa" id="MESCA000693-RA">
    <property type="protein sequence ID" value="MESCA000693-PA"/>
    <property type="gene ID" value="MESCA000693"/>
</dbReference>
<evidence type="ECO:0000256" key="5">
    <source>
        <dbReference type="ARBA" id="ARBA00023136"/>
    </source>
</evidence>
<comment type="subcellular location">
    <subcellularLocation>
        <location evidence="1">Endomembrane system</location>
        <topology evidence="1">Multi-pass membrane protein</topology>
    </subcellularLocation>
    <subcellularLocation>
        <location evidence="9">Endoplasmic reticulum membrane</location>
    </subcellularLocation>
</comment>
<comment type="similarity">
    <text evidence="6 9">Belongs to the steroid 5-alpha reductase family. Polyprenal reductase subfamily.</text>
</comment>